<dbReference type="PANTHER" id="PTHR24099:SF13">
    <property type="entry name" value="E3 UBIQUITIN-PROTEIN LIGASE TRIM9"/>
    <property type="match status" value="1"/>
</dbReference>
<organism evidence="2 3">
    <name type="scientific">Zosterops lateralis melanops</name>
    <dbReference type="NCBI Taxonomy" id="1220523"/>
    <lineage>
        <taxon>Eukaryota</taxon>
        <taxon>Metazoa</taxon>
        <taxon>Chordata</taxon>
        <taxon>Craniata</taxon>
        <taxon>Vertebrata</taxon>
        <taxon>Euteleostomi</taxon>
        <taxon>Archelosauria</taxon>
        <taxon>Archosauria</taxon>
        <taxon>Dinosauria</taxon>
        <taxon>Saurischia</taxon>
        <taxon>Theropoda</taxon>
        <taxon>Coelurosauria</taxon>
        <taxon>Aves</taxon>
        <taxon>Neognathae</taxon>
        <taxon>Neoaves</taxon>
        <taxon>Telluraves</taxon>
        <taxon>Australaves</taxon>
        <taxon>Passeriformes</taxon>
        <taxon>Sylvioidea</taxon>
        <taxon>Zosteropidae</taxon>
        <taxon>Zosterops</taxon>
    </lineage>
</organism>
<dbReference type="Pfam" id="PF00041">
    <property type="entry name" value="fn3"/>
    <property type="match status" value="1"/>
</dbReference>
<keyword evidence="3" id="KW-1185">Reference proteome</keyword>
<dbReference type="InterPro" id="IPR050617">
    <property type="entry name" value="E3_ligase_FN3/SPRY"/>
</dbReference>
<dbReference type="InterPro" id="IPR036116">
    <property type="entry name" value="FN3_sf"/>
</dbReference>
<dbReference type="AlphaFoldDB" id="A0A8D2Q2D0"/>
<proteinExistence type="predicted"/>
<evidence type="ECO:0000259" key="1">
    <source>
        <dbReference type="PROSITE" id="PS50853"/>
    </source>
</evidence>
<evidence type="ECO:0000313" key="3">
    <source>
        <dbReference type="Proteomes" id="UP000694401"/>
    </source>
</evidence>
<dbReference type="PRINTS" id="PR00014">
    <property type="entry name" value="FNTYPEIII"/>
</dbReference>
<dbReference type="InterPro" id="IPR013783">
    <property type="entry name" value="Ig-like_fold"/>
</dbReference>
<dbReference type="FunFam" id="2.60.40.10:FF:000178">
    <property type="entry name" value="E3 ubiquitin-protein ligase TRIM9 isoform X1"/>
    <property type="match status" value="1"/>
</dbReference>
<feature type="domain" description="Fibronectin type-III" evidence="1">
    <location>
        <begin position="28"/>
        <end position="121"/>
    </location>
</feature>
<sequence length="148" mass="16368">MAPLVLAAERSCLCLLSLSRAVNLKLPAPPILQLEECCTHNNSATLSWKQPPLSTVQVEGYILELDDGNGGQFREVYVGKETMCTVDGLHFNSTYSARVKAFNKSGVSPYSKTLVLQTSEGKELQQLQPRVLRHSSGHPEQPLQEHQH</sequence>
<evidence type="ECO:0000313" key="2">
    <source>
        <dbReference type="Ensembl" id="ENSZLMP00000021117.1"/>
    </source>
</evidence>
<dbReference type="GO" id="GO:0005737">
    <property type="term" value="C:cytoplasm"/>
    <property type="evidence" value="ECO:0007669"/>
    <property type="project" value="TreeGrafter"/>
</dbReference>
<dbReference type="Ensembl" id="ENSZLMT00000021675.1">
    <property type="protein sequence ID" value="ENSZLMP00000021117.1"/>
    <property type="gene ID" value="ENSZLMG00000014486.1"/>
</dbReference>
<dbReference type="Proteomes" id="UP000694401">
    <property type="component" value="Unassembled WGS sequence"/>
</dbReference>
<dbReference type="SUPFAM" id="SSF49265">
    <property type="entry name" value="Fibronectin type III"/>
    <property type="match status" value="1"/>
</dbReference>
<name>A0A8D2Q2D0_ZOSLA</name>
<dbReference type="Gene3D" id="2.60.40.10">
    <property type="entry name" value="Immunoglobulins"/>
    <property type="match status" value="1"/>
</dbReference>
<dbReference type="SMART" id="SM00060">
    <property type="entry name" value="FN3"/>
    <property type="match status" value="1"/>
</dbReference>
<dbReference type="PROSITE" id="PS50853">
    <property type="entry name" value="FN3"/>
    <property type="match status" value="1"/>
</dbReference>
<dbReference type="PANTHER" id="PTHR24099">
    <property type="entry name" value="E3 UBIQUITIN-PROTEIN LIGASE TRIM36-RELATED"/>
    <property type="match status" value="1"/>
</dbReference>
<protein>
    <recommendedName>
        <fullName evidence="1">Fibronectin type-III domain-containing protein</fullName>
    </recommendedName>
</protein>
<dbReference type="InterPro" id="IPR003961">
    <property type="entry name" value="FN3_dom"/>
</dbReference>
<accession>A0A8D2Q2D0</accession>
<dbReference type="CDD" id="cd00063">
    <property type="entry name" value="FN3"/>
    <property type="match status" value="1"/>
</dbReference>
<reference evidence="2" key="1">
    <citation type="submission" date="2025-08" db="UniProtKB">
        <authorList>
            <consortium name="Ensembl"/>
        </authorList>
    </citation>
    <scope>IDENTIFICATION</scope>
</reference>
<reference evidence="2" key="2">
    <citation type="submission" date="2025-09" db="UniProtKB">
        <authorList>
            <consortium name="Ensembl"/>
        </authorList>
    </citation>
    <scope>IDENTIFICATION</scope>
</reference>